<feature type="region of interest" description="Disordered" evidence="1">
    <location>
        <begin position="300"/>
        <end position="330"/>
    </location>
</feature>
<sequence length="330" mass="36587">MSWQQICEVLDSVRVSPDGRSAGFAAWQLEAREPRDLEKQLGKALYECLHLRRREPTDVRARMVRDPEFEHRLASRIPHRHLPERTSVVRRDTSAGMTLVRLMDVRVWVPDQLVTDRSPDATATVLLPSSFPALSPGFLMTQGTKRLPPGNPATLRRLYVSLRAAADAPAVWATVLGALEEADLPYRAKAASVAWFYPRTDAVTVYVDARHLEQATAALLPRLRRQGGLEPATSWLCQRLDPGVAAASEPDDPRPGRRGLSFGEHRCSLFAHALVDARMRGTAWRELLPAVLEAANVDPDAPWRNLTGRTQPPEASPPPHEPAGPVTVRS</sequence>
<name>A0A0F7W9T8_STRLW</name>
<dbReference type="InterPro" id="IPR040871">
    <property type="entry name" value="HopA1"/>
</dbReference>
<evidence type="ECO:0000256" key="1">
    <source>
        <dbReference type="SAM" id="MobiDB-lite"/>
    </source>
</evidence>
<accession>A0A0F7W9T8</accession>
<evidence type="ECO:0000313" key="3">
    <source>
        <dbReference type="Proteomes" id="UP000035016"/>
    </source>
</evidence>
<dbReference type="KEGG" id="sle:sle_66120"/>
<reference evidence="2 3" key="1">
    <citation type="submission" date="2015-02" db="EMBL/GenBank/DDBJ databases">
        <authorList>
            <person name="Gomez-Escribano P.J."/>
        </authorList>
    </citation>
    <scope>NUCLEOTIDE SEQUENCE [LARGE SCALE GENOMIC DNA]</scope>
    <source>
        <strain evidence="3">C34 (DSM 42122 / NRRL B-24963)</strain>
    </source>
</reference>
<proteinExistence type="predicted"/>
<evidence type="ECO:0000313" key="2">
    <source>
        <dbReference type="EMBL" id="CQR66066.1"/>
    </source>
</evidence>
<dbReference type="AlphaFoldDB" id="A0A0F7W9T8"/>
<dbReference type="Pfam" id="PF17914">
    <property type="entry name" value="HopA1"/>
    <property type="match status" value="1"/>
</dbReference>
<organism evidence="2 3">
    <name type="scientific">Streptomyces leeuwenhoekii</name>
    <dbReference type="NCBI Taxonomy" id="1437453"/>
    <lineage>
        <taxon>Bacteria</taxon>
        <taxon>Bacillati</taxon>
        <taxon>Actinomycetota</taxon>
        <taxon>Actinomycetes</taxon>
        <taxon>Kitasatosporales</taxon>
        <taxon>Streptomycetaceae</taxon>
        <taxon>Streptomyces</taxon>
    </lineage>
</organism>
<dbReference type="Proteomes" id="UP000035016">
    <property type="component" value="Chromosome Chromosome"/>
</dbReference>
<dbReference type="EMBL" id="LN831790">
    <property type="protein sequence ID" value="CQR66066.1"/>
    <property type="molecule type" value="Genomic_DNA"/>
</dbReference>
<protein>
    <submittedName>
        <fullName evidence="2">Uncharacterized protein</fullName>
    </submittedName>
</protein>
<gene>
    <name evidence="2" type="primary">sle_66120</name>
</gene>
<dbReference type="RefSeq" id="WP_049976882.1">
    <property type="nucleotide sequence ID" value="NZ_AZSD01000433.1"/>
</dbReference>